<dbReference type="PANTHER" id="PTHR12308:SF73">
    <property type="entry name" value="ANOCTAMIN"/>
    <property type="match status" value="1"/>
</dbReference>
<evidence type="ECO:0000313" key="9">
    <source>
        <dbReference type="Proteomes" id="UP000002640"/>
    </source>
</evidence>
<feature type="region of interest" description="Disordered" evidence="5">
    <location>
        <begin position="137"/>
        <end position="163"/>
    </location>
</feature>
<evidence type="ECO:0000313" key="8">
    <source>
        <dbReference type="EMBL" id="EGZ06621.1"/>
    </source>
</evidence>
<dbReference type="Proteomes" id="UP000002640">
    <property type="component" value="Unassembled WGS sequence"/>
</dbReference>
<dbReference type="KEGG" id="psoj:PHYSODRAFT_340851"/>
<keyword evidence="4 6" id="KW-0472">Membrane</keyword>
<feature type="domain" description="Anoctamin transmembrane" evidence="7">
    <location>
        <begin position="28"/>
        <end position="110"/>
    </location>
</feature>
<dbReference type="InParanoid" id="G5ACV9"/>
<dbReference type="EMBL" id="JH159163">
    <property type="protein sequence ID" value="EGZ06621.1"/>
    <property type="molecule type" value="Genomic_DNA"/>
</dbReference>
<evidence type="ECO:0000256" key="2">
    <source>
        <dbReference type="ARBA" id="ARBA00022692"/>
    </source>
</evidence>
<dbReference type="PANTHER" id="PTHR12308">
    <property type="entry name" value="ANOCTAMIN"/>
    <property type="match status" value="1"/>
</dbReference>
<sequence length="221" mass="24825">MEQENSLIVKTAIIQFVNNYAVLCYLFVGNITEDTIPRLFMYMSKYRLLGHLDDYKNSDAERELFMAQYGWHGTFDDYIEMALQFGFTTTMFVVAFPFTPLLSTARNISKCLFDMPDDDVNCPIDDDCDDPENMLTIDDEDASGGFGSDVDKEAGGGDEDARRHVDDRVEKTAEPNASGQFQADDGAWDGFETAYNVYLQPSPAAQSVSWLICVARTRGCI</sequence>
<name>G5ACV9_PHYSP</name>
<dbReference type="GO" id="GO:0005254">
    <property type="term" value="F:chloride channel activity"/>
    <property type="evidence" value="ECO:0007669"/>
    <property type="project" value="TreeGrafter"/>
</dbReference>
<feature type="transmembrane region" description="Helical" evidence="6">
    <location>
        <begin position="81"/>
        <end position="102"/>
    </location>
</feature>
<dbReference type="Pfam" id="PF04547">
    <property type="entry name" value="Anoctamin"/>
    <property type="match status" value="1"/>
</dbReference>
<evidence type="ECO:0000259" key="7">
    <source>
        <dbReference type="Pfam" id="PF04547"/>
    </source>
</evidence>
<organism evidence="8 9">
    <name type="scientific">Phytophthora sojae (strain P6497)</name>
    <name type="common">Soybean stem and root rot agent</name>
    <name type="synonym">Phytophthora megasperma f. sp. glycines</name>
    <dbReference type="NCBI Taxonomy" id="1094619"/>
    <lineage>
        <taxon>Eukaryota</taxon>
        <taxon>Sar</taxon>
        <taxon>Stramenopiles</taxon>
        <taxon>Oomycota</taxon>
        <taxon>Peronosporomycetes</taxon>
        <taxon>Peronosporales</taxon>
        <taxon>Peronosporaceae</taxon>
        <taxon>Phytophthora</taxon>
    </lineage>
</organism>
<evidence type="ECO:0000256" key="3">
    <source>
        <dbReference type="ARBA" id="ARBA00022989"/>
    </source>
</evidence>
<dbReference type="RefSeq" id="XP_009537385.1">
    <property type="nucleotide sequence ID" value="XM_009539090.1"/>
</dbReference>
<protein>
    <recommendedName>
        <fullName evidence="7">Anoctamin transmembrane domain-containing protein</fullName>
    </recommendedName>
</protein>
<accession>G5ACV9</accession>
<comment type="subcellular location">
    <subcellularLocation>
        <location evidence="1">Membrane</location>
        <topology evidence="1">Multi-pass membrane protein</topology>
    </subcellularLocation>
</comment>
<keyword evidence="3 6" id="KW-1133">Transmembrane helix</keyword>
<proteinExistence type="predicted"/>
<evidence type="ECO:0000256" key="6">
    <source>
        <dbReference type="SAM" id="Phobius"/>
    </source>
</evidence>
<keyword evidence="2 6" id="KW-0812">Transmembrane</keyword>
<dbReference type="AlphaFoldDB" id="G5ACV9"/>
<feature type="transmembrane region" description="Helical" evidence="6">
    <location>
        <begin position="7"/>
        <end position="28"/>
    </location>
</feature>
<dbReference type="GO" id="GO:0016020">
    <property type="term" value="C:membrane"/>
    <property type="evidence" value="ECO:0007669"/>
    <property type="project" value="UniProtKB-SubCell"/>
</dbReference>
<reference evidence="8 9" key="1">
    <citation type="journal article" date="2006" name="Science">
        <title>Phytophthora genome sequences uncover evolutionary origins and mechanisms of pathogenesis.</title>
        <authorList>
            <person name="Tyler B.M."/>
            <person name="Tripathy S."/>
            <person name="Zhang X."/>
            <person name="Dehal P."/>
            <person name="Jiang R.H."/>
            <person name="Aerts A."/>
            <person name="Arredondo F.D."/>
            <person name="Baxter L."/>
            <person name="Bensasson D."/>
            <person name="Beynon J.L."/>
            <person name="Chapman J."/>
            <person name="Damasceno C.M."/>
            <person name="Dorrance A.E."/>
            <person name="Dou D."/>
            <person name="Dickerman A.W."/>
            <person name="Dubchak I.L."/>
            <person name="Garbelotto M."/>
            <person name="Gijzen M."/>
            <person name="Gordon S.G."/>
            <person name="Govers F."/>
            <person name="Grunwald N.J."/>
            <person name="Huang W."/>
            <person name="Ivors K.L."/>
            <person name="Jones R.W."/>
            <person name="Kamoun S."/>
            <person name="Krampis K."/>
            <person name="Lamour K.H."/>
            <person name="Lee M.K."/>
            <person name="McDonald W.H."/>
            <person name="Medina M."/>
            <person name="Meijer H.J."/>
            <person name="Nordberg E.K."/>
            <person name="Maclean D.J."/>
            <person name="Ospina-Giraldo M.D."/>
            <person name="Morris P.F."/>
            <person name="Phuntumart V."/>
            <person name="Putnam N.H."/>
            <person name="Rash S."/>
            <person name="Rose J.K."/>
            <person name="Sakihama Y."/>
            <person name="Salamov A.A."/>
            <person name="Savidor A."/>
            <person name="Scheuring C.F."/>
            <person name="Smith B.M."/>
            <person name="Sobral B.W."/>
            <person name="Terry A."/>
            <person name="Torto-Alalibo T.A."/>
            <person name="Win J."/>
            <person name="Xu Z."/>
            <person name="Zhang H."/>
            <person name="Grigoriev I.V."/>
            <person name="Rokhsar D.S."/>
            <person name="Boore J.L."/>
        </authorList>
    </citation>
    <scope>NUCLEOTIDE SEQUENCE [LARGE SCALE GENOMIC DNA]</scope>
    <source>
        <strain evidence="8 9">P6497</strain>
    </source>
</reference>
<gene>
    <name evidence="8" type="ORF">PHYSODRAFT_340851</name>
</gene>
<evidence type="ECO:0000256" key="4">
    <source>
        <dbReference type="ARBA" id="ARBA00023136"/>
    </source>
</evidence>
<evidence type="ECO:0000256" key="1">
    <source>
        <dbReference type="ARBA" id="ARBA00004141"/>
    </source>
</evidence>
<keyword evidence="9" id="KW-1185">Reference proteome</keyword>
<feature type="compositionally biased region" description="Basic and acidic residues" evidence="5">
    <location>
        <begin position="149"/>
        <end position="163"/>
    </location>
</feature>
<dbReference type="InterPro" id="IPR007632">
    <property type="entry name" value="Anoctamin"/>
</dbReference>
<dbReference type="InterPro" id="IPR049452">
    <property type="entry name" value="Anoctamin_TM"/>
</dbReference>
<dbReference type="GeneID" id="20647982"/>
<evidence type="ECO:0000256" key="5">
    <source>
        <dbReference type="SAM" id="MobiDB-lite"/>
    </source>
</evidence>